<dbReference type="Gene3D" id="1.10.10.10">
    <property type="entry name" value="Winged helix-like DNA-binding domain superfamily/Winged helix DNA-binding domain"/>
    <property type="match status" value="1"/>
</dbReference>
<dbReference type="SMART" id="SM00895">
    <property type="entry name" value="FCD"/>
    <property type="match status" value="1"/>
</dbReference>
<dbReference type="Gene3D" id="1.20.120.530">
    <property type="entry name" value="GntR ligand-binding domain-like"/>
    <property type="match status" value="1"/>
</dbReference>
<evidence type="ECO:0000313" key="5">
    <source>
        <dbReference type="EMBL" id="ANY86196.1"/>
    </source>
</evidence>
<dbReference type="SUPFAM" id="SSF46785">
    <property type="entry name" value="Winged helix' DNA-binding domain"/>
    <property type="match status" value="1"/>
</dbReference>
<dbReference type="Pfam" id="PF07729">
    <property type="entry name" value="FCD"/>
    <property type="match status" value="1"/>
</dbReference>
<dbReference type="RefSeq" id="WP_070092524.1">
    <property type="nucleotide sequence ID" value="NZ_CP016634.1"/>
</dbReference>
<dbReference type="Pfam" id="PF00392">
    <property type="entry name" value="GntR"/>
    <property type="match status" value="1"/>
</dbReference>
<sequence length="236" mass="25709">MLELQRPDTLVERVVSAIRAEIDSGRLAAESRLPTEQQLAEQLNVSRSVVREAVAQLKADGVLIARRGLGSYISQTPCGTVFRFPGSNGRKPDLVQMFEMRLWIETQAAAIAARRRDDADLARMAQALQTMFDDRSDLATASAADVAFHRAIAEASKNDYFVAFHDFLGGQLATARRNAWENSAALPLGGSADANREHQALYHAIADGDRQAAAACAEAHLRASARRLKIDLPALD</sequence>
<dbReference type="InterPro" id="IPR011711">
    <property type="entry name" value="GntR_C"/>
</dbReference>
<dbReference type="EMBL" id="CP016634">
    <property type="protein sequence ID" value="ANY86196.1"/>
    <property type="molecule type" value="Genomic_DNA"/>
</dbReference>
<evidence type="ECO:0000256" key="2">
    <source>
        <dbReference type="ARBA" id="ARBA00023125"/>
    </source>
</evidence>
<dbReference type="PROSITE" id="PS50949">
    <property type="entry name" value="HTH_GNTR"/>
    <property type="match status" value="1"/>
</dbReference>
<keyword evidence="2" id="KW-0238">DNA-binding</keyword>
<dbReference type="SUPFAM" id="SSF48008">
    <property type="entry name" value="GntR ligand-binding domain-like"/>
    <property type="match status" value="1"/>
</dbReference>
<dbReference type="InterPro" id="IPR036390">
    <property type="entry name" value="WH_DNA-bd_sf"/>
</dbReference>
<evidence type="ECO:0000259" key="4">
    <source>
        <dbReference type="PROSITE" id="PS50949"/>
    </source>
</evidence>
<feature type="domain" description="HTH gntR-type" evidence="4">
    <location>
        <begin position="8"/>
        <end position="76"/>
    </location>
</feature>
<dbReference type="InterPro" id="IPR008920">
    <property type="entry name" value="TF_FadR/GntR_C"/>
</dbReference>
<dbReference type="GO" id="GO:0003677">
    <property type="term" value="F:DNA binding"/>
    <property type="evidence" value="ECO:0007669"/>
    <property type="project" value="UniProtKB-KW"/>
</dbReference>
<dbReference type="InterPro" id="IPR036388">
    <property type="entry name" value="WH-like_DNA-bd_sf"/>
</dbReference>
<dbReference type="AlphaFoldDB" id="A0A1B2F1X0"/>
<proteinExistence type="predicted"/>
<dbReference type="CDD" id="cd07377">
    <property type="entry name" value="WHTH_GntR"/>
    <property type="match status" value="1"/>
</dbReference>
<protein>
    <submittedName>
        <fullName evidence="5">HTH-type transcriptional regulator LutR</fullName>
    </submittedName>
</protein>
<evidence type="ECO:0000256" key="3">
    <source>
        <dbReference type="ARBA" id="ARBA00023163"/>
    </source>
</evidence>
<organism evidence="5">
    <name type="scientific">Pseudomonas putida</name>
    <name type="common">Arthrobacter siderocapsulatus</name>
    <dbReference type="NCBI Taxonomy" id="303"/>
    <lineage>
        <taxon>Bacteria</taxon>
        <taxon>Pseudomonadati</taxon>
        <taxon>Pseudomonadota</taxon>
        <taxon>Gammaproteobacteria</taxon>
        <taxon>Pseudomonadales</taxon>
        <taxon>Pseudomonadaceae</taxon>
        <taxon>Pseudomonas</taxon>
    </lineage>
</organism>
<evidence type="ECO:0000256" key="1">
    <source>
        <dbReference type="ARBA" id="ARBA00023015"/>
    </source>
</evidence>
<keyword evidence="1" id="KW-0805">Transcription regulation</keyword>
<gene>
    <name evidence="5" type="primary">lutR_1</name>
    <name evidence="5" type="ORF">IEC33019_0612</name>
</gene>
<accession>A0A1B2F1X0</accession>
<dbReference type="InterPro" id="IPR000524">
    <property type="entry name" value="Tscrpt_reg_HTH_GntR"/>
</dbReference>
<name>A0A1B2F1X0_PSEPU</name>
<dbReference type="PRINTS" id="PR00035">
    <property type="entry name" value="HTHGNTR"/>
</dbReference>
<reference evidence="5" key="1">
    <citation type="submission" date="2016-07" db="EMBL/GenBank/DDBJ databases">
        <title>New class B carbapenemase carried by novel plasmid in Pseudomonas putida enviromental strain in eastern Amazonia.</title>
        <authorList>
            <person name="Souza C.O."/>
            <person name="Lima K.V."/>
            <person name="Brasiliense D.M."/>
            <person name="Perez-Chaparro P.J."/>
            <person name="Mamizuka E.M."/>
            <person name="Lima M.O."/>
            <person name="Lima L.N."/>
            <person name="McCulloch J.A."/>
        </authorList>
    </citation>
    <scope>NUCLEOTIDE SEQUENCE [LARGE SCALE GENOMIC DNA]</scope>
    <source>
        <strain evidence="5">IEC33019</strain>
    </source>
</reference>
<dbReference type="GO" id="GO:0003700">
    <property type="term" value="F:DNA-binding transcription factor activity"/>
    <property type="evidence" value="ECO:0007669"/>
    <property type="project" value="InterPro"/>
</dbReference>
<dbReference type="PANTHER" id="PTHR43537:SF5">
    <property type="entry name" value="UXU OPERON TRANSCRIPTIONAL REGULATOR"/>
    <property type="match status" value="1"/>
</dbReference>
<dbReference type="SMART" id="SM00345">
    <property type="entry name" value="HTH_GNTR"/>
    <property type="match status" value="1"/>
</dbReference>
<keyword evidence="3" id="KW-0804">Transcription</keyword>
<dbReference type="PANTHER" id="PTHR43537">
    <property type="entry name" value="TRANSCRIPTIONAL REGULATOR, GNTR FAMILY"/>
    <property type="match status" value="1"/>
</dbReference>